<comment type="caution">
    <text evidence="4">The sequence shown here is derived from an EMBL/GenBank/DDBJ whole genome shotgun (WGS) entry which is preliminary data.</text>
</comment>
<gene>
    <name evidence="4" type="ORF">CYL18_06655</name>
</gene>
<dbReference type="PANTHER" id="PTHR46797">
    <property type="entry name" value="HTH-TYPE TRANSCRIPTIONAL REGULATOR"/>
    <property type="match status" value="1"/>
</dbReference>
<dbReference type="RefSeq" id="WP_104848698.1">
    <property type="nucleotide sequence ID" value="NZ_PKOZ01000002.1"/>
</dbReference>
<protein>
    <submittedName>
        <fullName evidence="4">Transcriptional regulator</fullName>
    </submittedName>
</protein>
<dbReference type="OrthoDB" id="1859224at2"/>
<dbReference type="SUPFAM" id="SSF47406">
    <property type="entry name" value="SinR repressor dimerisation domain-like"/>
    <property type="match status" value="1"/>
</dbReference>
<evidence type="ECO:0000256" key="1">
    <source>
        <dbReference type="ARBA" id="ARBA00023125"/>
    </source>
</evidence>
<dbReference type="InterPro" id="IPR050807">
    <property type="entry name" value="TransReg_Diox_bact_type"/>
</dbReference>
<dbReference type="EMBL" id="PKOZ01000002">
    <property type="protein sequence ID" value="PQD96271.1"/>
    <property type="molecule type" value="Genomic_DNA"/>
</dbReference>
<evidence type="ECO:0000313" key="4">
    <source>
        <dbReference type="EMBL" id="PQD96271.1"/>
    </source>
</evidence>
<dbReference type="GO" id="GO:0003677">
    <property type="term" value="F:DNA binding"/>
    <property type="evidence" value="ECO:0007669"/>
    <property type="project" value="UniProtKB-KW"/>
</dbReference>
<dbReference type="PANTHER" id="PTHR46797:SF13">
    <property type="entry name" value="HTH-TYPE TRANSCRIPTIONAL REGULATOR SINR"/>
    <property type="match status" value="1"/>
</dbReference>
<feature type="domain" description="HTH cro/C1-type" evidence="2">
    <location>
        <begin position="6"/>
        <end position="61"/>
    </location>
</feature>
<dbReference type="GO" id="GO:0003700">
    <property type="term" value="F:DNA-binding transcription factor activity"/>
    <property type="evidence" value="ECO:0007669"/>
    <property type="project" value="TreeGrafter"/>
</dbReference>
<dbReference type="InterPro" id="IPR010981">
    <property type="entry name" value="SinR/SinI_dimer_dom"/>
</dbReference>
<sequence length="108" mass="12428">MIGDRVKRIRTEKKLSMTELAEKAGVAKSYLSSLERNIQTNPSIQFLEKIASVLNVPLDVLLHDTPNDYPLDQDWASLVKEAMESGVSKDQFREFIEYNKWKINNNSK</sequence>
<dbReference type="Proteomes" id="UP000239663">
    <property type="component" value="Unassembled WGS sequence"/>
</dbReference>
<reference evidence="4 5" key="1">
    <citation type="submission" date="2017-12" db="EMBL/GenBank/DDBJ databases">
        <title>Taxonomic description and draft genome of Pradoshia cofamensis Gen. nov., sp. nov., a thermotolerant bacillale isolated from anterior gut of earthworm Eisenia fetida.</title>
        <authorList>
            <person name="Saha T."/>
            <person name="Chakraborty R."/>
        </authorList>
    </citation>
    <scope>NUCLEOTIDE SEQUENCE [LARGE SCALE GENOMIC DNA]</scope>
    <source>
        <strain evidence="4 5">EAG3</strain>
    </source>
</reference>
<dbReference type="InterPro" id="IPR001387">
    <property type="entry name" value="Cro/C1-type_HTH"/>
</dbReference>
<organism evidence="4 5">
    <name type="scientific">Pradoshia eiseniae</name>
    <dbReference type="NCBI Taxonomy" id="2064768"/>
    <lineage>
        <taxon>Bacteria</taxon>
        <taxon>Bacillati</taxon>
        <taxon>Bacillota</taxon>
        <taxon>Bacilli</taxon>
        <taxon>Bacillales</taxon>
        <taxon>Bacillaceae</taxon>
        <taxon>Pradoshia</taxon>
    </lineage>
</organism>
<dbReference type="SUPFAM" id="SSF47413">
    <property type="entry name" value="lambda repressor-like DNA-binding domains"/>
    <property type="match status" value="1"/>
</dbReference>
<keyword evidence="1" id="KW-0238">DNA-binding</keyword>
<dbReference type="Pfam" id="PF01381">
    <property type="entry name" value="HTH_3"/>
    <property type="match status" value="1"/>
</dbReference>
<dbReference type="GO" id="GO:0005829">
    <property type="term" value="C:cytosol"/>
    <property type="evidence" value="ECO:0007669"/>
    <property type="project" value="TreeGrafter"/>
</dbReference>
<dbReference type="AlphaFoldDB" id="A0A2S7N2F1"/>
<dbReference type="CDD" id="cd00093">
    <property type="entry name" value="HTH_XRE"/>
    <property type="match status" value="1"/>
</dbReference>
<dbReference type="InterPro" id="IPR036281">
    <property type="entry name" value="SinR/SinI_dimer_dom_sf"/>
</dbReference>
<keyword evidence="5" id="KW-1185">Reference proteome</keyword>
<dbReference type="Pfam" id="PF08671">
    <property type="entry name" value="SinI"/>
    <property type="match status" value="1"/>
</dbReference>
<evidence type="ECO:0000259" key="3">
    <source>
        <dbReference type="PROSITE" id="PS51500"/>
    </source>
</evidence>
<name>A0A2S7N2F1_9BACI</name>
<dbReference type="SMART" id="SM00530">
    <property type="entry name" value="HTH_XRE"/>
    <property type="match status" value="1"/>
</dbReference>
<evidence type="ECO:0000313" key="5">
    <source>
        <dbReference type="Proteomes" id="UP000239663"/>
    </source>
</evidence>
<dbReference type="InterPro" id="IPR010982">
    <property type="entry name" value="Lambda_DNA-bd_dom_sf"/>
</dbReference>
<feature type="domain" description="Sin" evidence="3">
    <location>
        <begin position="62"/>
        <end position="100"/>
    </location>
</feature>
<dbReference type="PROSITE" id="PS50943">
    <property type="entry name" value="HTH_CROC1"/>
    <property type="match status" value="1"/>
</dbReference>
<dbReference type="Gene3D" id="1.10.260.40">
    <property type="entry name" value="lambda repressor-like DNA-binding domains"/>
    <property type="match status" value="1"/>
</dbReference>
<dbReference type="PROSITE" id="PS51500">
    <property type="entry name" value="SIN"/>
    <property type="match status" value="1"/>
</dbReference>
<proteinExistence type="predicted"/>
<dbReference type="GO" id="GO:0046983">
    <property type="term" value="F:protein dimerization activity"/>
    <property type="evidence" value="ECO:0007669"/>
    <property type="project" value="InterPro"/>
</dbReference>
<evidence type="ECO:0000259" key="2">
    <source>
        <dbReference type="PROSITE" id="PS50943"/>
    </source>
</evidence>
<accession>A0A2S7N2F1</accession>